<protein>
    <submittedName>
        <fullName evidence="2">Uncharacterized protein</fullName>
    </submittedName>
</protein>
<dbReference type="EMBL" id="BK014762">
    <property type="protein sequence ID" value="DAD74673.1"/>
    <property type="molecule type" value="Genomic_DNA"/>
</dbReference>
<proteinExistence type="predicted"/>
<name>A0A8S5LXA8_9CAUD</name>
<keyword evidence="1" id="KW-0812">Transmembrane</keyword>
<sequence length="74" mass="8626">MCIPVLIAKIYSILNTFFYILLYQIGSISAVFISDIHYYKQKKSTLLSAFAFFIIKATIYAMILYKVNLLYKII</sequence>
<feature type="transmembrane region" description="Helical" evidence="1">
    <location>
        <begin position="45"/>
        <end position="65"/>
    </location>
</feature>
<evidence type="ECO:0000256" key="1">
    <source>
        <dbReference type="SAM" id="Phobius"/>
    </source>
</evidence>
<evidence type="ECO:0000313" key="2">
    <source>
        <dbReference type="EMBL" id="DAD74673.1"/>
    </source>
</evidence>
<reference evidence="2" key="1">
    <citation type="journal article" date="2021" name="Proc. Natl. Acad. Sci. U.S.A.">
        <title>A Catalog of Tens of Thousands of Viruses from Human Metagenomes Reveals Hidden Associations with Chronic Diseases.</title>
        <authorList>
            <person name="Tisza M.J."/>
            <person name="Buck C.B."/>
        </authorList>
    </citation>
    <scope>NUCLEOTIDE SEQUENCE</scope>
    <source>
        <strain evidence="2">CtZgq1</strain>
    </source>
</reference>
<keyword evidence="1" id="KW-1133">Transmembrane helix</keyword>
<keyword evidence="1" id="KW-0472">Membrane</keyword>
<feature type="transmembrane region" description="Helical" evidence="1">
    <location>
        <begin position="12"/>
        <end position="33"/>
    </location>
</feature>
<organism evidence="2">
    <name type="scientific">Myoviridae sp. ctZgq1</name>
    <dbReference type="NCBI Taxonomy" id="2826666"/>
    <lineage>
        <taxon>Viruses</taxon>
        <taxon>Duplodnaviria</taxon>
        <taxon>Heunggongvirae</taxon>
        <taxon>Uroviricota</taxon>
        <taxon>Caudoviricetes</taxon>
    </lineage>
</organism>
<accession>A0A8S5LXA8</accession>